<dbReference type="Gene3D" id="1.10.357.10">
    <property type="entry name" value="Tetracycline Repressor, domain 2"/>
    <property type="match status" value="1"/>
</dbReference>
<dbReference type="InterPro" id="IPR004111">
    <property type="entry name" value="Repressor_TetR_C"/>
</dbReference>
<dbReference type="PROSITE" id="PS50977">
    <property type="entry name" value="HTH_TETR_2"/>
    <property type="match status" value="1"/>
</dbReference>
<dbReference type="STRING" id="1210063.GCA_001612665_02644"/>
<keyword evidence="7" id="KW-1185">Reference proteome</keyword>
<dbReference type="SUPFAM" id="SSF48498">
    <property type="entry name" value="Tetracyclin repressor-like, C-terminal domain"/>
    <property type="match status" value="1"/>
</dbReference>
<feature type="domain" description="HTH tetR-type" evidence="5">
    <location>
        <begin position="15"/>
        <end position="75"/>
    </location>
</feature>
<comment type="caution">
    <text evidence="6">The sequence shown here is derived from an EMBL/GenBank/DDBJ whole genome shotgun (WGS) entry which is preliminary data.</text>
</comment>
<dbReference type="InterPro" id="IPR036271">
    <property type="entry name" value="Tet_transcr_reg_TetR-rel_C_sf"/>
</dbReference>
<feature type="DNA-binding region" description="H-T-H motif" evidence="4">
    <location>
        <begin position="38"/>
        <end position="57"/>
    </location>
</feature>
<gene>
    <name evidence="6" type="ORF">DFR71_1045</name>
</gene>
<sequence length="231" mass="23996">MSEAENPGGGVGDGVLAEQRAIDAALAVLDSDGARALSVGAVARRLGVAPDAVRTRFGGADGLERAVIESVLSTVALGPLTDDGVEWTAAVIQFALGMRGRLFEHPAVAELIMAGPMDSPSADGPVARAMTESLFVCLARGGLPAPIRARGVYAVLVHVFGSIALDVAETDGRPPLPGESERIAARRAALSELDPTRWPRTVAHLTEIAAWTSVDQFVWGLRVLLVGMTAT</sequence>
<dbReference type="AlphaFoldDB" id="A0A4R1FWY2"/>
<dbReference type="Gene3D" id="1.10.10.60">
    <property type="entry name" value="Homeodomain-like"/>
    <property type="match status" value="1"/>
</dbReference>
<organism evidence="6 7">
    <name type="scientific">Nocardia alba</name>
    <dbReference type="NCBI Taxonomy" id="225051"/>
    <lineage>
        <taxon>Bacteria</taxon>
        <taxon>Bacillati</taxon>
        <taxon>Actinomycetota</taxon>
        <taxon>Actinomycetes</taxon>
        <taxon>Mycobacteriales</taxon>
        <taxon>Nocardiaceae</taxon>
        <taxon>Nocardia</taxon>
    </lineage>
</organism>
<dbReference type="InterPro" id="IPR009057">
    <property type="entry name" value="Homeodomain-like_sf"/>
</dbReference>
<dbReference type="GO" id="GO:0045892">
    <property type="term" value="P:negative regulation of DNA-templated transcription"/>
    <property type="evidence" value="ECO:0007669"/>
    <property type="project" value="InterPro"/>
</dbReference>
<reference evidence="6 7" key="1">
    <citation type="submission" date="2019-03" db="EMBL/GenBank/DDBJ databases">
        <title>Genomic Encyclopedia of Type Strains, Phase IV (KMG-IV): sequencing the most valuable type-strain genomes for metagenomic binning, comparative biology and taxonomic classification.</title>
        <authorList>
            <person name="Goeker M."/>
        </authorList>
    </citation>
    <scope>NUCLEOTIDE SEQUENCE [LARGE SCALE GENOMIC DNA]</scope>
    <source>
        <strain evidence="6 7">DSM 44684</strain>
    </source>
</reference>
<keyword evidence="3" id="KW-0804">Transcription</keyword>
<accession>A0A4R1FWY2</accession>
<evidence type="ECO:0000259" key="5">
    <source>
        <dbReference type="PROSITE" id="PS50977"/>
    </source>
</evidence>
<name>A0A4R1FWY2_9NOCA</name>
<keyword evidence="1" id="KW-0805">Transcription regulation</keyword>
<dbReference type="Pfam" id="PF02909">
    <property type="entry name" value="TetR_C_1"/>
    <property type="match status" value="1"/>
</dbReference>
<keyword evidence="2 4" id="KW-0238">DNA-binding</keyword>
<dbReference type="EMBL" id="SMFR01000001">
    <property type="protein sequence ID" value="TCK00057.1"/>
    <property type="molecule type" value="Genomic_DNA"/>
</dbReference>
<dbReference type="GO" id="GO:0003677">
    <property type="term" value="F:DNA binding"/>
    <property type="evidence" value="ECO:0007669"/>
    <property type="project" value="UniProtKB-UniRule"/>
</dbReference>
<dbReference type="Proteomes" id="UP000294856">
    <property type="component" value="Unassembled WGS sequence"/>
</dbReference>
<evidence type="ECO:0000256" key="4">
    <source>
        <dbReference type="PROSITE-ProRule" id="PRU00335"/>
    </source>
</evidence>
<evidence type="ECO:0000313" key="7">
    <source>
        <dbReference type="Proteomes" id="UP000294856"/>
    </source>
</evidence>
<evidence type="ECO:0000256" key="2">
    <source>
        <dbReference type="ARBA" id="ARBA00023125"/>
    </source>
</evidence>
<dbReference type="RefSeq" id="WP_243654733.1">
    <property type="nucleotide sequence ID" value="NZ_SMFR01000001.1"/>
</dbReference>
<proteinExistence type="predicted"/>
<evidence type="ECO:0000256" key="1">
    <source>
        <dbReference type="ARBA" id="ARBA00023015"/>
    </source>
</evidence>
<dbReference type="SUPFAM" id="SSF46689">
    <property type="entry name" value="Homeodomain-like"/>
    <property type="match status" value="1"/>
</dbReference>
<dbReference type="InterPro" id="IPR001647">
    <property type="entry name" value="HTH_TetR"/>
</dbReference>
<evidence type="ECO:0000313" key="6">
    <source>
        <dbReference type="EMBL" id="TCK00057.1"/>
    </source>
</evidence>
<protein>
    <submittedName>
        <fullName evidence="6">TetR family transcriptional regulator</fullName>
    </submittedName>
</protein>
<evidence type="ECO:0000256" key="3">
    <source>
        <dbReference type="ARBA" id="ARBA00023163"/>
    </source>
</evidence>